<dbReference type="GeneID" id="78288942"/>
<accession>A0A1I0GB70</accession>
<dbReference type="EMBL" id="FOIN01000028">
    <property type="protein sequence ID" value="SET68244.1"/>
    <property type="molecule type" value="Genomic_DNA"/>
</dbReference>
<dbReference type="AlphaFoldDB" id="A0A1I0GB70"/>
<sequence length="142" mass="16966">MVKIHNNNFNRKEQITQKLHSLAKDDYTVLLNLYQEINYIDNTVFKFSCVDYLFNALHFADNINIEELVEKLTYGNVNDPRELVRCDYYGNYENVSDEQLQQECEDDTNIWALIGWLDNHSACKNVWKILTEYGLEEYFVYE</sequence>
<name>A0A1I0GB70_9FIRM</name>
<dbReference type="Proteomes" id="UP000198558">
    <property type="component" value="Unassembled WGS sequence"/>
</dbReference>
<reference evidence="2" key="1">
    <citation type="submission" date="2016-10" db="EMBL/GenBank/DDBJ databases">
        <authorList>
            <person name="Varghese N."/>
            <person name="Submissions S."/>
        </authorList>
    </citation>
    <scope>NUCLEOTIDE SEQUENCE [LARGE SCALE GENOMIC DNA]</scope>
    <source>
        <strain evidence="2">DSM 1551</strain>
    </source>
</reference>
<protein>
    <submittedName>
        <fullName evidence="1">Uncharacterized protein</fullName>
    </submittedName>
</protein>
<gene>
    <name evidence="1" type="ORF">SAMN04489758_1284</name>
</gene>
<keyword evidence="2" id="KW-1185">Reference proteome</keyword>
<evidence type="ECO:0000313" key="2">
    <source>
        <dbReference type="Proteomes" id="UP000198558"/>
    </source>
</evidence>
<proteinExistence type="predicted"/>
<evidence type="ECO:0000313" key="1">
    <source>
        <dbReference type="EMBL" id="SET68244.1"/>
    </source>
</evidence>
<organism evidence="1 2">
    <name type="scientific">Thomasclavelia cocleata</name>
    <dbReference type="NCBI Taxonomy" id="69824"/>
    <lineage>
        <taxon>Bacteria</taxon>
        <taxon>Bacillati</taxon>
        <taxon>Bacillota</taxon>
        <taxon>Erysipelotrichia</taxon>
        <taxon>Erysipelotrichales</taxon>
        <taxon>Coprobacillaceae</taxon>
        <taxon>Thomasclavelia</taxon>
    </lineage>
</organism>
<dbReference type="RefSeq" id="WP_092355076.1">
    <property type="nucleotide sequence ID" value="NZ_FOIN01000028.1"/>
</dbReference>